<sequence length="68" mass="7337">MVPVVVLDPETEALGAASRWRLGLALVEHLAESLEKAGSRLVLRRERAEEALPALMRETGATEAITVS</sequence>
<dbReference type="SUPFAM" id="SSF52425">
    <property type="entry name" value="Cryptochrome/photolyase, N-terminal domain"/>
    <property type="match status" value="1"/>
</dbReference>
<dbReference type="Gene3D" id="3.40.50.620">
    <property type="entry name" value="HUPs"/>
    <property type="match status" value="1"/>
</dbReference>
<dbReference type="GO" id="GO:0016829">
    <property type="term" value="F:lyase activity"/>
    <property type="evidence" value="ECO:0007669"/>
    <property type="project" value="UniProtKB-KW"/>
</dbReference>
<proteinExistence type="predicted"/>
<dbReference type="InterPro" id="IPR006050">
    <property type="entry name" value="DNA_photolyase_N"/>
</dbReference>
<dbReference type="InterPro" id="IPR036155">
    <property type="entry name" value="Crypto/Photolyase_N_sf"/>
</dbReference>
<keyword evidence="3" id="KW-1185">Reference proteome</keyword>
<keyword evidence="2" id="KW-0456">Lyase</keyword>
<dbReference type="PROSITE" id="PS51645">
    <property type="entry name" value="PHR_CRY_ALPHA_BETA"/>
    <property type="match status" value="1"/>
</dbReference>
<organism evidence="2 3">
    <name type="scientific">Amaricoccus macauensis</name>
    <dbReference type="NCBI Taxonomy" id="57001"/>
    <lineage>
        <taxon>Bacteria</taxon>
        <taxon>Pseudomonadati</taxon>
        <taxon>Pseudomonadota</taxon>
        <taxon>Alphaproteobacteria</taxon>
        <taxon>Rhodobacterales</taxon>
        <taxon>Paracoccaceae</taxon>
        <taxon>Amaricoccus</taxon>
    </lineage>
</organism>
<reference evidence="2 3" key="1">
    <citation type="submission" date="2020-08" db="EMBL/GenBank/DDBJ databases">
        <title>Genomic Encyclopedia of Type Strains, Phase IV (KMG-IV): sequencing the most valuable type-strain genomes for metagenomic binning, comparative biology and taxonomic classification.</title>
        <authorList>
            <person name="Goeker M."/>
        </authorList>
    </citation>
    <scope>NUCLEOTIDE SEQUENCE [LARGE SCALE GENOMIC DNA]</scope>
    <source>
        <strain evidence="2 3">DSM 101730</strain>
    </source>
</reference>
<feature type="domain" description="Photolyase/cryptochrome alpha/beta" evidence="1">
    <location>
        <begin position="1"/>
        <end position="68"/>
    </location>
</feature>
<comment type="caution">
    <text evidence="2">The sequence shown here is derived from an EMBL/GenBank/DDBJ whole genome shotgun (WGS) entry which is preliminary data.</text>
</comment>
<accession>A0A840SUU6</accession>
<evidence type="ECO:0000313" key="3">
    <source>
        <dbReference type="Proteomes" id="UP000549457"/>
    </source>
</evidence>
<dbReference type="EMBL" id="JACHFM010000008">
    <property type="protein sequence ID" value="MBB5224498.1"/>
    <property type="molecule type" value="Genomic_DNA"/>
</dbReference>
<dbReference type="Pfam" id="PF00875">
    <property type="entry name" value="DNA_photolyase"/>
    <property type="match status" value="1"/>
</dbReference>
<name>A0A840SUU6_9RHOB</name>
<dbReference type="AlphaFoldDB" id="A0A840SUU6"/>
<dbReference type="InterPro" id="IPR014729">
    <property type="entry name" value="Rossmann-like_a/b/a_fold"/>
</dbReference>
<protein>
    <submittedName>
        <fullName evidence="2">Deoxyribodipyrimidine photolyase</fullName>
    </submittedName>
</protein>
<gene>
    <name evidence="2" type="ORF">HNP73_004469</name>
</gene>
<dbReference type="RefSeq" id="WP_343063426.1">
    <property type="nucleotide sequence ID" value="NZ_JACHFM010000008.1"/>
</dbReference>
<dbReference type="Proteomes" id="UP000549457">
    <property type="component" value="Unassembled WGS sequence"/>
</dbReference>
<evidence type="ECO:0000313" key="2">
    <source>
        <dbReference type="EMBL" id="MBB5224498.1"/>
    </source>
</evidence>
<evidence type="ECO:0000259" key="1">
    <source>
        <dbReference type="PROSITE" id="PS51645"/>
    </source>
</evidence>